<feature type="signal peptide" evidence="1">
    <location>
        <begin position="1"/>
        <end position="23"/>
    </location>
</feature>
<evidence type="ECO:0000256" key="1">
    <source>
        <dbReference type="SAM" id="SignalP"/>
    </source>
</evidence>
<keyword evidence="3" id="KW-1185">Reference proteome</keyword>
<evidence type="ECO:0000313" key="2">
    <source>
        <dbReference type="EMBL" id="MBB4657755.1"/>
    </source>
</evidence>
<proteinExistence type="predicted"/>
<dbReference type="EMBL" id="JACHOB010000001">
    <property type="protein sequence ID" value="MBB4657755.1"/>
    <property type="molecule type" value="Genomic_DNA"/>
</dbReference>
<protein>
    <submittedName>
        <fullName evidence="2">Uncharacterized protein</fullName>
    </submittedName>
</protein>
<keyword evidence="1" id="KW-0732">Signal</keyword>
<accession>A0A840I085</accession>
<organism evidence="2 3">
    <name type="scientific">Parvularcula dongshanensis</name>
    <dbReference type="NCBI Taxonomy" id="1173995"/>
    <lineage>
        <taxon>Bacteria</taxon>
        <taxon>Pseudomonadati</taxon>
        <taxon>Pseudomonadota</taxon>
        <taxon>Alphaproteobacteria</taxon>
        <taxon>Parvularculales</taxon>
        <taxon>Parvularculaceae</taxon>
        <taxon>Parvularcula</taxon>
    </lineage>
</organism>
<gene>
    <name evidence="2" type="ORF">GGQ59_000255</name>
</gene>
<dbReference type="Proteomes" id="UP000563524">
    <property type="component" value="Unassembled WGS sequence"/>
</dbReference>
<evidence type="ECO:0000313" key="3">
    <source>
        <dbReference type="Proteomes" id="UP000563524"/>
    </source>
</evidence>
<dbReference type="RefSeq" id="WP_183815114.1">
    <property type="nucleotide sequence ID" value="NZ_JACHOB010000001.1"/>
</dbReference>
<name>A0A840I085_9PROT</name>
<comment type="caution">
    <text evidence="2">The sequence shown here is derived from an EMBL/GenBank/DDBJ whole genome shotgun (WGS) entry which is preliminary data.</text>
</comment>
<dbReference type="AlphaFoldDB" id="A0A840I085"/>
<sequence length="126" mass="13404">MARYKFGLIVLLASSIFVLEGCASTSKADRLRENYLSSGVRVGVDTDCEGQSPEDCQCVAEAFGQLVANPDDQSLIEAEKFVRVAGLGDGRTGASRAAFAMMVGTMLVTRAEELCGVTEEETEVAD</sequence>
<reference evidence="2 3" key="1">
    <citation type="submission" date="2020-08" db="EMBL/GenBank/DDBJ databases">
        <title>Genomic Encyclopedia of Type Strains, Phase IV (KMG-IV): sequencing the most valuable type-strain genomes for metagenomic binning, comparative biology and taxonomic classification.</title>
        <authorList>
            <person name="Goeker M."/>
        </authorList>
    </citation>
    <scope>NUCLEOTIDE SEQUENCE [LARGE SCALE GENOMIC DNA]</scope>
    <source>
        <strain evidence="2 3">DSM 102850</strain>
    </source>
</reference>
<feature type="chain" id="PRO_5032670113" evidence="1">
    <location>
        <begin position="24"/>
        <end position="126"/>
    </location>
</feature>